<accession>A0ABU0C7H6</accession>
<dbReference type="Gene3D" id="1.25.20.10">
    <property type="entry name" value="Bacterial muramidases"/>
    <property type="match status" value="1"/>
</dbReference>
<comment type="similarity">
    <text evidence="1">Belongs to the transglycosylase Slt family.</text>
</comment>
<feature type="compositionally biased region" description="Polar residues" evidence="4">
    <location>
        <begin position="143"/>
        <end position="178"/>
    </location>
</feature>
<evidence type="ECO:0000256" key="2">
    <source>
        <dbReference type="ARBA" id="ARBA00009387"/>
    </source>
</evidence>
<proteinExistence type="inferred from homology"/>
<keyword evidence="7" id="KW-0326">Glycosidase</keyword>
<dbReference type="SUPFAM" id="SSF53955">
    <property type="entry name" value="Lysozyme-like"/>
    <property type="match status" value="1"/>
</dbReference>
<dbReference type="InterPro" id="IPR023346">
    <property type="entry name" value="Lysozyme-like_dom_sf"/>
</dbReference>
<dbReference type="RefSeq" id="WP_307154650.1">
    <property type="nucleotide sequence ID" value="NZ_JAUSUK010000002.1"/>
</dbReference>
<keyword evidence="8" id="KW-1185">Reference proteome</keyword>
<feature type="signal peptide" evidence="5">
    <location>
        <begin position="1"/>
        <end position="35"/>
    </location>
</feature>
<reference evidence="7 8" key="1">
    <citation type="submission" date="2023-07" db="EMBL/GenBank/DDBJ databases">
        <title>Genomic Encyclopedia of Type Strains, Phase IV (KMG-IV): sequencing the most valuable type-strain genomes for metagenomic binning, comparative biology and taxonomic classification.</title>
        <authorList>
            <person name="Goeker M."/>
        </authorList>
    </citation>
    <scope>NUCLEOTIDE SEQUENCE [LARGE SCALE GENOMIC DNA]</scope>
    <source>
        <strain evidence="7 8">DSM 11549</strain>
    </source>
</reference>
<feature type="region of interest" description="Disordered" evidence="4">
    <location>
        <begin position="38"/>
        <end position="196"/>
    </location>
</feature>
<dbReference type="Gene3D" id="1.10.530.10">
    <property type="match status" value="1"/>
</dbReference>
<evidence type="ECO:0000256" key="4">
    <source>
        <dbReference type="SAM" id="MobiDB-lite"/>
    </source>
</evidence>
<organism evidence="7 8">
    <name type="scientific">Rhodopseudomonas julia</name>
    <dbReference type="NCBI Taxonomy" id="200617"/>
    <lineage>
        <taxon>Bacteria</taxon>
        <taxon>Pseudomonadati</taxon>
        <taxon>Pseudomonadota</taxon>
        <taxon>Alphaproteobacteria</taxon>
        <taxon>Hyphomicrobiales</taxon>
        <taxon>Nitrobacteraceae</taxon>
        <taxon>Rhodopseudomonas</taxon>
    </lineage>
</organism>
<feature type="domain" description="Transglycosylase SLT" evidence="6">
    <location>
        <begin position="688"/>
        <end position="790"/>
    </location>
</feature>
<evidence type="ECO:0000256" key="1">
    <source>
        <dbReference type="ARBA" id="ARBA00007734"/>
    </source>
</evidence>
<evidence type="ECO:0000259" key="6">
    <source>
        <dbReference type="Pfam" id="PF01464"/>
    </source>
</evidence>
<feature type="compositionally biased region" description="Polar residues" evidence="4">
    <location>
        <begin position="110"/>
        <end position="122"/>
    </location>
</feature>
<evidence type="ECO:0000256" key="5">
    <source>
        <dbReference type="SAM" id="SignalP"/>
    </source>
</evidence>
<keyword evidence="7" id="KW-0378">Hydrolase</keyword>
<dbReference type="PANTHER" id="PTHR37423:SF2">
    <property type="entry name" value="MEMBRANE-BOUND LYTIC MUREIN TRANSGLYCOSYLASE C"/>
    <property type="match status" value="1"/>
</dbReference>
<feature type="compositionally biased region" description="Low complexity" evidence="4">
    <location>
        <begin position="50"/>
        <end position="59"/>
    </location>
</feature>
<feature type="chain" id="PRO_5047532603" evidence="5">
    <location>
        <begin position="36"/>
        <end position="844"/>
    </location>
</feature>
<dbReference type="PANTHER" id="PTHR37423">
    <property type="entry name" value="SOLUBLE LYTIC MUREIN TRANSGLYCOSYLASE-RELATED"/>
    <property type="match status" value="1"/>
</dbReference>
<evidence type="ECO:0000256" key="3">
    <source>
        <dbReference type="ARBA" id="ARBA00022729"/>
    </source>
</evidence>
<keyword evidence="3 5" id="KW-0732">Signal</keyword>
<dbReference type="EC" id="3.2.1.-" evidence="7"/>
<comment type="caution">
    <text evidence="7">The sequence shown here is derived from an EMBL/GenBank/DDBJ whole genome shotgun (WGS) entry which is preliminary data.</text>
</comment>
<evidence type="ECO:0000313" key="7">
    <source>
        <dbReference type="EMBL" id="MDQ0326475.1"/>
    </source>
</evidence>
<dbReference type="PROSITE" id="PS00922">
    <property type="entry name" value="TRANSGLYCOSYLASE"/>
    <property type="match status" value="1"/>
</dbReference>
<comment type="similarity">
    <text evidence="2">Belongs to the virb1 family.</text>
</comment>
<feature type="compositionally biased region" description="Low complexity" evidence="4">
    <location>
        <begin position="83"/>
        <end position="109"/>
    </location>
</feature>
<dbReference type="SUPFAM" id="SSF48435">
    <property type="entry name" value="Bacterial muramidases"/>
    <property type="match status" value="1"/>
</dbReference>
<protein>
    <submittedName>
        <fullName evidence="7">Soluble lytic murein transglycosylase</fullName>
        <ecNumber evidence="7">3.2.1.-</ecNumber>
    </submittedName>
</protein>
<dbReference type="InterPro" id="IPR008258">
    <property type="entry name" value="Transglycosylase_SLT_dom_1"/>
</dbReference>
<dbReference type="InterPro" id="IPR008939">
    <property type="entry name" value="Lytic_TGlycosylase_superhlx_U"/>
</dbReference>
<name>A0ABU0C7H6_9BRAD</name>
<evidence type="ECO:0000313" key="8">
    <source>
        <dbReference type="Proteomes" id="UP001230253"/>
    </source>
</evidence>
<dbReference type="GO" id="GO:0016798">
    <property type="term" value="F:hydrolase activity, acting on glycosyl bonds"/>
    <property type="evidence" value="ECO:0007669"/>
    <property type="project" value="UniProtKB-KW"/>
</dbReference>
<dbReference type="EMBL" id="JAUSUK010000002">
    <property type="protein sequence ID" value="MDQ0326475.1"/>
    <property type="molecule type" value="Genomic_DNA"/>
</dbReference>
<dbReference type="InterPro" id="IPR000189">
    <property type="entry name" value="Transglyc_AS"/>
</dbReference>
<dbReference type="CDD" id="cd13401">
    <property type="entry name" value="Slt70-like"/>
    <property type="match status" value="1"/>
</dbReference>
<dbReference type="Pfam" id="PF01464">
    <property type="entry name" value="SLT"/>
    <property type="match status" value="1"/>
</dbReference>
<dbReference type="Proteomes" id="UP001230253">
    <property type="component" value="Unassembled WGS sequence"/>
</dbReference>
<gene>
    <name evidence="7" type="ORF">J2R99_002344</name>
</gene>
<sequence length="844" mass="91086">MILPSRKLAAIAAALALALAAGESLLVLASPAAIAAPAKPMLPKPRPAEKATAAVEAVPAPRPDAEAAATSAAEAKPDDIAEAETTPATDAPAPVKAAPAKAASEGTAPDSTSPEDTASSGADESPAEQAEGEAPASVEPEATTDSIETGSIGNSETASAQTGAEPATSQKSASQGSAPQEVAFLAPRPRPDPTGVAAERLNRIKNDRPPYGFSQATLLKRGLDLVTADAYTSALSYAETLPNAFDRELIRFFVARAPFSGLPPATIEDVAKNHPDWPDPDLLRLRAEQALLRTHPTGEAILAFYAEGAPMTDDGWLRLADIYSERGWHKRSRKIVRRIWREESLSSAQMAHILAEHGDALTQDDHLYRFRRLLLHKRTSEAIRVGQAIGPGYDQLARAVAAAVDRGGSTASLMAIKTRFRGEPAWEYARILMLIRKDRLVQAALRMSLVERDGTRLGDADRWWELRKDLARMLLEEGYPALAYSVAATHAAQSPEAIVEAEFHAGWLALRYLDSPRAARAHFARIAAVATQPRSIARGYYWLGRAHSASGHADQAAKAYSVAARHGATYYGQLSREALGLTHTGLELRPRPTALDRLRFAARPEVHAIQRLAAAQHNFRTRPFFMALGDKLESPGELSLLDTLSRRINEPHYGMLAAARADARGVEVGALRAPLIVVPPDIPQPAIVDRALLYAVSKQESAFNPSATSHVGARGLMQFMPATARYTARQIGLPFSLVRLSSDPAYNATLGAAHLGELLTNLRGSYIMTFAGYNAGPGRAIDWVKRYGDPRGAETDPVDWVERIPFDETRNYVQKVMENLQAYRSRLGHTLSISKDLAHGDPVR</sequence>